<evidence type="ECO:0000313" key="2">
    <source>
        <dbReference type="EMBL" id="ODS03208.1"/>
    </source>
</evidence>
<name>A0A1E3WBL7_9HYPH</name>
<comment type="caution">
    <text evidence="2">The sequence shown here is derived from an EMBL/GenBank/DDBJ whole genome shotgun (WGS) entry which is preliminary data.</text>
</comment>
<accession>A0A1E3WBL7</accession>
<protein>
    <submittedName>
        <fullName evidence="2">Uncharacterized protein</fullName>
    </submittedName>
</protein>
<keyword evidence="3" id="KW-1185">Reference proteome</keyword>
<feature type="region of interest" description="Disordered" evidence="1">
    <location>
        <begin position="128"/>
        <end position="165"/>
    </location>
</feature>
<dbReference type="Proteomes" id="UP000095042">
    <property type="component" value="Unassembled WGS sequence"/>
</dbReference>
<feature type="compositionally biased region" description="Polar residues" evidence="1">
    <location>
        <begin position="142"/>
        <end position="152"/>
    </location>
</feature>
<evidence type="ECO:0000313" key="3">
    <source>
        <dbReference type="Proteomes" id="UP000095042"/>
    </source>
</evidence>
<evidence type="ECO:0000256" key="1">
    <source>
        <dbReference type="SAM" id="MobiDB-lite"/>
    </source>
</evidence>
<gene>
    <name evidence="2" type="ORF">AUC71_10840</name>
</gene>
<organism evidence="2 3">
    <name type="scientific">Methyloceanibacter marginalis</name>
    <dbReference type="NCBI Taxonomy" id="1774971"/>
    <lineage>
        <taxon>Bacteria</taxon>
        <taxon>Pseudomonadati</taxon>
        <taxon>Pseudomonadota</taxon>
        <taxon>Alphaproteobacteria</taxon>
        <taxon>Hyphomicrobiales</taxon>
        <taxon>Hyphomicrobiaceae</taxon>
        <taxon>Methyloceanibacter</taxon>
    </lineage>
</organism>
<reference evidence="2 3" key="1">
    <citation type="journal article" date="2016" name="Environ. Microbiol.">
        <title>New Methyloceanibacter diversity from North Sea sediments includes methanotroph containing solely the soluble methane monooxygenase.</title>
        <authorList>
            <person name="Vekeman B."/>
            <person name="Kerckhof F.M."/>
            <person name="Cremers G."/>
            <person name="de Vos P."/>
            <person name="Vandamme P."/>
            <person name="Boon N."/>
            <person name="Op den Camp H.J."/>
            <person name="Heylen K."/>
        </authorList>
    </citation>
    <scope>NUCLEOTIDE SEQUENCE [LARGE SCALE GENOMIC DNA]</scope>
    <source>
        <strain evidence="2 3">R-67177</strain>
    </source>
</reference>
<sequence length="165" mass="17560">MLSYVCPACETVRVEILSLPSAREQAAHPRKEATMPMIRLLASSAFDPEATERLGAAFDQAWQVLEAAGSRLADEAHAAATREILAKTVILLGKSGERDVTRLVHGALALLEANSRLAIEPDRLAAGNRSPRLWRRAPESLSAGSKPNSASPTAARAGDPARDEG</sequence>
<dbReference type="EMBL" id="LPWD01000147">
    <property type="protein sequence ID" value="ODS03208.1"/>
    <property type="molecule type" value="Genomic_DNA"/>
</dbReference>
<dbReference type="AlphaFoldDB" id="A0A1E3WBL7"/>
<proteinExistence type="predicted"/>